<organism evidence="2">
    <name type="scientific">mine drainage metagenome</name>
    <dbReference type="NCBI Taxonomy" id="410659"/>
    <lineage>
        <taxon>unclassified sequences</taxon>
        <taxon>metagenomes</taxon>
        <taxon>ecological metagenomes</taxon>
    </lineage>
</organism>
<dbReference type="EMBL" id="MLJW01000006">
    <property type="protein sequence ID" value="OIR16908.1"/>
    <property type="molecule type" value="Genomic_DNA"/>
</dbReference>
<keyword evidence="1" id="KW-1133">Transmembrane helix</keyword>
<protein>
    <submittedName>
        <fullName evidence="2">Membrane fusogenic activity</fullName>
    </submittedName>
</protein>
<keyword evidence="1" id="KW-0812">Transmembrane</keyword>
<evidence type="ECO:0000313" key="2">
    <source>
        <dbReference type="EMBL" id="OIR16908.1"/>
    </source>
</evidence>
<dbReference type="PANTHER" id="PTHR38040">
    <property type="entry name" value="UBIQUINONE BIOSYNTHESIS ACCESSORY FACTOR UBIK"/>
    <property type="match status" value="1"/>
</dbReference>
<feature type="transmembrane region" description="Helical" evidence="1">
    <location>
        <begin position="12"/>
        <end position="31"/>
    </location>
</feature>
<evidence type="ECO:0000256" key="1">
    <source>
        <dbReference type="SAM" id="Phobius"/>
    </source>
</evidence>
<gene>
    <name evidence="2" type="ORF">GALL_27290</name>
</gene>
<proteinExistence type="inferred from homology"/>
<accession>A0A1J5TT33</accession>
<dbReference type="Pfam" id="PF04380">
    <property type="entry name" value="BMFP"/>
    <property type="match status" value="1"/>
</dbReference>
<keyword evidence="1" id="KW-0472">Membrane</keyword>
<dbReference type="PANTHER" id="PTHR38040:SF1">
    <property type="entry name" value="UBIQUINONE BIOSYNTHESIS ACCESSORY FACTOR UBIK"/>
    <property type="match status" value="1"/>
</dbReference>
<sequence>MHENSAMHPGGALTICYTSTLSITGLIAMLNTKFFEEMSSKLNEAVASGPAKDFEKNAKALLAQGFSKLDLVTREEYDVLAQRLDKLEARIATLETDK</sequence>
<dbReference type="InterPro" id="IPR007475">
    <property type="entry name" value="UbiK"/>
</dbReference>
<dbReference type="AlphaFoldDB" id="A0A1J5TT33"/>
<dbReference type="HAMAP" id="MF_02216">
    <property type="entry name" value="UbiK"/>
    <property type="match status" value="1"/>
</dbReference>
<name>A0A1J5TT33_9ZZZZ</name>
<reference evidence="2" key="1">
    <citation type="submission" date="2016-10" db="EMBL/GenBank/DDBJ databases">
        <title>Sequence of Gallionella enrichment culture.</title>
        <authorList>
            <person name="Poehlein A."/>
            <person name="Muehling M."/>
            <person name="Daniel R."/>
        </authorList>
    </citation>
    <scope>NUCLEOTIDE SEQUENCE</scope>
</reference>
<comment type="caution">
    <text evidence="2">The sequence shown here is derived from an EMBL/GenBank/DDBJ whole genome shotgun (WGS) entry which is preliminary data.</text>
</comment>